<name>A0A401W9W6_STREY</name>
<protein>
    <submittedName>
        <fullName evidence="1">Uncharacterized protein</fullName>
    </submittedName>
</protein>
<sequence length="99" mass="10964">MAGRAAADGTTRCPACRAPILRQLVGHRAALTVTADLTPLTSAEQAAARTPNRLIWCLVQRPHTPHQLRWIDRWHPAACPHPHVTEHHCPGPARQHPLF</sequence>
<evidence type="ECO:0000313" key="2">
    <source>
        <dbReference type="Proteomes" id="UP000286746"/>
    </source>
</evidence>
<dbReference type="RefSeq" id="WP_125056575.1">
    <property type="nucleotide sequence ID" value="NZ_BHZD01000001.1"/>
</dbReference>
<reference evidence="1 2" key="1">
    <citation type="submission" date="2018-11" db="EMBL/GenBank/DDBJ databases">
        <title>Whole genome sequence of Streptomyces paromomycinus NBRC 15454(T).</title>
        <authorList>
            <person name="Komaki H."/>
            <person name="Tamura T."/>
        </authorList>
    </citation>
    <scope>NUCLEOTIDE SEQUENCE [LARGE SCALE GENOMIC DNA]</scope>
    <source>
        <strain evidence="1 2">NBRC 15454</strain>
    </source>
</reference>
<comment type="caution">
    <text evidence="1">The sequence shown here is derived from an EMBL/GenBank/DDBJ whole genome shotgun (WGS) entry which is preliminary data.</text>
</comment>
<dbReference type="EMBL" id="BHZD01000001">
    <property type="protein sequence ID" value="GCD46145.1"/>
    <property type="molecule type" value="Genomic_DNA"/>
</dbReference>
<evidence type="ECO:0000313" key="1">
    <source>
        <dbReference type="EMBL" id="GCD46145.1"/>
    </source>
</evidence>
<keyword evidence="2" id="KW-1185">Reference proteome</keyword>
<accession>A0A401W9W6</accession>
<dbReference type="Proteomes" id="UP000286746">
    <property type="component" value="Unassembled WGS sequence"/>
</dbReference>
<dbReference type="AlphaFoldDB" id="A0A401W9W6"/>
<gene>
    <name evidence="1" type="ORF">GKJPGBOP_05892</name>
</gene>
<proteinExistence type="predicted"/>
<organism evidence="1 2">
    <name type="scientific">Streptomyces paromomycinus</name>
    <name type="common">Streptomyces rimosus subsp. paromomycinus</name>
    <dbReference type="NCBI Taxonomy" id="92743"/>
    <lineage>
        <taxon>Bacteria</taxon>
        <taxon>Bacillati</taxon>
        <taxon>Actinomycetota</taxon>
        <taxon>Actinomycetes</taxon>
        <taxon>Kitasatosporales</taxon>
        <taxon>Streptomycetaceae</taxon>
        <taxon>Streptomyces</taxon>
    </lineage>
</organism>